<evidence type="ECO:0000259" key="2">
    <source>
        <dbReference type="PROSITE" id="PS50222"/>
    </source>
</evidence>
<feature type="compositionally biased region" description="Gly residues" evidence="1">
    <location>
        <begin position="36"/>
        <end position="54"/>
    </location>
</feature>
<evidence type="ECO:0000313" key="4">
    <source>
        <dbReference type="Proteomes" id="UP001597264"/>
    </source>
</evidence>
<feature type="region of interest" description="Disordered" evidence="1">
    <location>
        <begin position="36"/>
        <end position="57"/>
    </location>
</feature>
<dbReference type="PROSITE" id="PS50222">
    <property type="entry name" value="EF_HAND_2"/>
    <property type="match status" value="1"/>
</dbReference>
<reference evidence="4" key="1">
    <citation type="journal article" date="2019" name="Int. J. Syst. Evol. Microbiol.">
        <title>The Global Catalogue of Microorganisms (GCM) 10K type strain sequencing project: providing services to taxonomists for standard genome sequencing and annotation.</title>
        <authorList>
            <consortium name="The Broad Institute Genomics Platform"/>
            <consortium name="The Broad Institute Genome Sequencing Center for Infectious Disease"/>
            <person name="Wu L."/>
            <person name="Ma J."/>
        </authorList>
    </citation>
    <scope>NUCLEOTIDE SEQUENCE [LARGE SCALE GENOMIC DNA]</scope>
    <source>
        <strain evidence="4">CCUG 54356</strain>
    </source>
</reference>
<organism evidence="3 4">
    <name type="scientific">Microbulbifer celer</name>
    <dbReference type="NCBI Taxonomy" id="435905"/>
    <lineage>
        <taxon>Bacteria</taxon>
        <taxon>Pseudomonadati</taxon>
        <taxon>Pseudomonadota</taxon>
        <taxon>Gammaproteobacteria</taxon>
        <taxon>Cellvibrionales</taxon>
        <taxon>Microbulbiferaceae</taxon>
        <taxon>Microbulbifer</taxon>
    </lineage>
</organism>
<evidence type="ECO:0000313" key="3">
    <source>
        <dbReference type="EMBL" id="MFD1218261.1"/>
    </source>
</evidence>
<dbReference type="InterPro" id="IPR002048">
    <property type="entry name" value="EF_hand_dom"/>
</dbReference>
<protein>
    <recommendedName>
        <fullName evidence="2">EF-hand domain-containing protein</fullName>
    </recommendedName>
</protein>
<dbReference type="RefSeq" id="WP_230435835.1">
    <property type="nucleotide sequence ID" value="NZ_CP087715.1"/>
</dbReference>
<feature type="domain" description="EF-hand" evidence="2">
    <location>
        <begin position="504"/>
        <end position="539"/>
    </location>
</feature>
<sequence>MPEFAVGGAVSASKRLLVLLFVLCIAACDFGGSDRSGGGGGSGGGSSSSGGSSSGGVTEVKRGVFARGLFFGLRYETETQSGFTDIDGVFLYREGETITFSLGSIQLGSAPADTYLNPFDLLGSSAPVTERHLRGLLENRRQVNNLDRVANMTLFLMTLDEDRNPDNGVQLVGWDERLVDVSIDFDVDLYLFPFLEGPETLRALRTRYGVDFEVPESLPLVILYERLRIEVPAHLPERKTRDRGNNGTIETEYLVAYNDFGLPIELRRFPSFSTGQFWDLFARYEYDDWGREEFLQQDRDTNDDSVVDKFIRRRNFYNNSGLLSERLEERGEAGVSYRQKIEYFYDGGGNRTGYVLERDQNADGEADYLQTADYFYDDIGLITEREIETDTDADGRTDQRFRSRYFYTDTGQLERKFKRFDTDNDTADGVTDATIEIDYKYNDEGRLVRVDYVKETDIGGDTEYRFLWRYKYNDRGLLARQVREVDRNITGVFDTRQVLDYRYNAADELATLIVRFDTDNNGVVDFEDTTDFYYNDIGQLERRESVRRNTRGTVELEYVEFYVFGDDGEPLSRTIHYEGTLSDIDDRRSPIYGNHRYRYYDLYRAGLYDQHYYFHHYYWPQSFTGVERWRWQYRTLDDGLRFLIEYYRYTRRYRSLHYPCGTTVADPGVMCIGPERER</sequence>
<proteinExistence type="predicted"/>
<name>A0ABW3UF27_9GAMM</name>
<comment type="caution">
    <text evidence="3">The sequence shown here is derived from an EMBL/GenBank/DDBJ whole genome shotgun (WGS) entry which is preliminary data.</text>
</comment>
<evidence type="ECO:0000256" key="1">
    <source>
        <dbReference type="SAM" id="MobiDB-lite"/>
    </source>
</evidence>
<dbReference type="Proteomes" id="UP001597264">
    <property type="component" value="Unassembled WGS sequence"/>
</dbReference>
<dbReference type="EMBL" id="JBHTLR010000033">
    <property type="protein sequence ID" value="MFD1218261.1"/>
    <property type="molecule type" value="Genomic_DNA"/>
</dbReference>
<accession>A0ABW3UF27</accession>
<keyword evidence="4" id="KW-1185">Reference proteome</keyword>
<gene>
    <name evidence="3" type="ORF">ACFQ2X_16790</name>
</gene>